<dbReference type="RefSeq" id="WP_218116132.1">
    <property type="nucleotide sequence ID" value="NZ_CAJVAP010000030.1"/>
</dbReference>
<dbReference type="Proteomes" id="UP000693892">
    <property type="component" value="Unassembled WGS sequence"/>
</dbReference>
<feature type="region of interest" description="Disordered" evidence="1">
    <location>
        <begin position="327"/>
        <end position="349"/>
    </location>
</feature>
<dbReference type="EMBL" id="CAJVAP010000030">
    <property type="protein sequence ID" value="CAG7618405.1"/>
    <property type="molecule type" value="Genomic_DNA"/>
</dbReference>
<keyword evidence="3" id="KW-1185">Reference proteome</keyword>
<gene>
    <name evidence="2" type="ORF">LEUCIP111803_02201</name>
</gene>
<accession>A0A916NI43</accession>
<proteinExistence type="predicted"/>
<protein>
    <submittedName>
        <fullName evidence="2">Uncharacterized protein</fullName>
    </submittedName>
</protein>
<organism evidence="2 3">
    <name type="scientific">Leucobacter soli</name>
    <dbReference type="NCBI Taxonomy" id="2812850"/>
    <lineage>
        <taxon>Bacteria</taxon>
        <taxon>Bacillati</taxon>
        <taxon>Actinomycetota</taxon>
        <taxon>Actinomycetes</taxon>
        <taxon>Micrococcales</taxon>
        <taxon>Microbacteriaceae</taxon>
        <taxon>Leucobacter</taxon>
    </lineage>
</organism>
<evidence type="ECO:0000313" key="2">
    <source>
        <dbReference type="EMBL" id="CAG7618405.1"/>
    </source>
</evidence>
<sequence length="574" mass="61151">MTDIIIDGGTLTASRQDRVVRGLLLPYREECRSNIGRFSFAPGVVEIPQDLTGMSLNIEHERERVVGAVTELRETPAGILATFSIAKTPAGDAALSDIEAGRRVHLSAEVAGVKVKDGKGIAGSLFAAGLVEKPAFPSATLLAAEDTSDDEDDPQGGDDTETTHSESEYVDEDGNVWRMVVDTETETDGDTTTTTTTVVEEVTENPDETTDTEEEEDPMPATLAAKAKTPTPPRGRTRQRPSIADDLPTLYATVAQARAGDQQALTLLAALTDTKISGTGALPGAGVLQESWQGQLWQGKSYDRKYINQGTLGTNISAAGKSGFKMARGTKASPKTKLGGDWAGNKTELPTGTANAEKFGSTLARWAFAGDIAREFFDLPGGAELIEAMFRLIAEDYAIWSDEKALATFLKLAGAPVAPKTYPSEYNDSLGMLLQGILAVKRAKDEPSFAIVNSTAYEQLLYTPHEKVPEFVSFDITTELRGTADAGKVYVVEAADSYFVDADDDPLVDEGEPAVLVGAKAGVEFDELGEVPFTIDALEIAKGGVDRATHGYLQTFEIRPESFVLIGSAPVVGG</sequence>
<feature type="region of interest" description="Disordered" evidence="1">
    <location>
        <begin position="145"/>
        <end position="176"/>
    </location>
</feature>
<evidence type="ECO:0000313" key="3">
    <source>
        <dbReference type="Proteomes" id="UP000693892"/>
    </source>
</evidence>
<name>A0A916NI43_9MICO</name>
<reference evidence="2" key="1">
    <citation type="submission" date="2021-06" db="EMBL/GenBank/DDBJ databases">
        <authorList>
            <person name="Criscuolo A."/>
        </authorList>
    </citation>
    <scope>NUCLEOTIDE SEQUENCE</scope>
    <source>
        <strain evidence="2">CIP111803</strain>
    </source>
</reference>
<evidence type="ECO:0000256" key="1">
    <source>
        <dbReference type="SAM" id="MobiDB-lite"/>
    </source>
</evidence>
<comment type="caution">
    <text evidence="2">The sequence shown here is derived from an EMBL/GenBank/DDBJ whole genome shotgun (WGS) entry which is preliminary data.</text>
</comment>
<feature type="compositionally biased region" description="Acidic residues" evidence="1">
    <location>
        <begin position="146"/>
        <end position="160"/>
    </location>
</feature>
<dbReference type="AlphaFoldDB" id="A0A916NI43"/>